<name>A0A7R6PIC4_9GAMM</name>
<evidence type="ECO:0000313" key="4">
    <source>
        <dbReference type="EMBL" id="BBB28811.1"/>
    </source>
</evidence>
<dbReference type="RefSeq" id="WP_201349473.1">
    <property type="nucleotide sequence ID" value="NZ_AP014546.1"/>
</dbReference>
<dbReference type="PANTHER" id="PTHR47505:SF1">
    <property type="entry name" value="DNA UTILIZATION PROTEIN YHGH"/>
    <property type="match status" value="1"/>
</dbReference>
<dbReference type="Pfam" id="PF18912">
    <property type="entry name" value="DZR_2"/>
    <property type="match status" value="1"/>
</dbReference>
<dbReference type="Pfam" id="PF00156">
    <property type="entry name" value="Pribosyltran"/>
    <property type="match status" value="1"/>
</dbReference>
<dbReference type="AlphaFoldDB" id="A0A7R6PIC4"/>
<sequence length="234" mass="26081">MFTLFKNICTKTNQNCALCHSEGSSDIALCNNCYEDLPWLTSACHICALPITTTGAPRICGECLKNPPAFSSTQAVFLYRFPINAIIPKIKHHHGLHHTTWLANCLLKRLLKQPQAWPQAIIPVPIHSFRLISRGFNQSSLIAGQLSQHLKIPLLLNHLKKVRRTKSQSTLSAQQRKTNLQHAFTYNGPSLKHIALVDDVVTTGTTIKEISSVLRQAGIQRIDIWVIARTPAPS</sequence>
<dbReference type="CDD" id="cd06223">
    <property type="entry name" value="PRTases_typeI"/>
    <property type="match status" value="1"/>
</dbReference>
<dbReference type="Proteomes" id="UP000595332">
    <property type="component" value="Chromosome"/>
</dbReference>
<keyword evidence="4" id="KW-0328">Glycosyltransferase</keyword>
<keyword evidence="4" id="KW-0808">Transferase</keyword>
<dbReference type="GO" id="GO:0016757">
    <property type="term" value="F:glycosyltransferase activity"/>
    <property type="evidence" value="ECO:0007669"/>
    <property type="project" value="UniProtKB-KW"/>
</dbReference>
<feature type="domain" description="Double zinc ribbon" evidence="3">
    <location>
        <begin position="14"/>
        <end position="64"/>
    </location>
</feature>
<dbReference type="InterPro" id="IPR051910">
    <property type="entry name" value="ComF/GntX_DNA_util-trans"/>
</dbReference>
<dbReference type="EMBL" id="AP014546">
    <property type="protein sequence ID" value="BBB28811.1"/>
    <property type="molecule type" value="Genomic_DNA"/>
</dbReference>
<evidence type="ECO:0000259" key="2">
    <source>
        <dbReference type="Pfam" id="PF00156"/>
    </source>
</evidence>
<dbReference type="InterPro" id="IPR029057">
    <property type="entry name" value="PRTase-like"/>
</dbReference>
<dbReference type="PANTHER" id="PTHR47505">
    <property type="entry name" value="DNA UTILIZATION PROTEIN YHGH"/>
    <property type="match status" value="1"/>
</dbReference>
<feature type="domain" description="Phosphoribosyltransferase" evidence="2">
    <location>
        <begin position="139"/>
        <end position="231"/>
    </location>
</feature>
<comment type="similarity">
    <text evidence="1">Belongs to the ComF/GntX family.</text>
</comment>
<proteinExistence type="inferred from homology"/>
<dbReference type="InterPro" id="IPR044005">
    <property type="entry name" value="DZR_2"/>
</dbReference>
<evidence type="ECO:0000313" key="5">
    <source>
        <dbReference type="Proteomes" id="UP000595332"/>
    </source>
</evidence>
<organism evidence="4 5">
    <name type="scientific">Neptunomonas japonica JAMM 1380</name>
    <dbReference type="NCBI Taxonomy" id="1441457"/>
    <lineage>
        <taxon>Bacteria</taxon>
        <taxon>Pseudomonadati</taxon>
        <taxon>Pseudomonadota</taxon>
        <taxon>Gammaproteobacteria</taxon>
        <taxon>Oceanospirillales</taxon>
        <taxon>Oceanospirillaceae</taxon>
        <taxon>Neptunomonas</taxon>
    </lineage>
</organism>
<dbReference type="SUPFAM" id="SSF53271">
    <property type="entry name" value="PRTase-like"/>
    <property type="match status" value="1"/>
</dbReference>
<dbReference type="InterPro" id="IPR000836">
    <property type="entry name" value="PRTase_dom"/>
</dbReference>
<keyword evidence="5" id="KW-1185">Reference proteome</keyword>
<dbReference type="KEGG" id="njp:NEJAP_0854"/>
<protein>
    <submittedName>
        <fullName evidence="4">Amidophosphoribosyltransferase</fullName>
    </submittedName>
</protein>
<evidence type="ECO:0000259" key="3">
    <source>
        <dbReference type="Pfam" id="PF18912"/>
    </source>
</evidence>
<gene>
    <name evidence="4" type="ORF">NEJAP_0854</name>
</gene>
<dbReference type="Gene3D" id="3.40.50.2020">
    <property type="match status" value="1"/>
</dbReference>
<accession>A0A7R6PIC4</accession>
<evidence type="ECO:0000256" key="1">
    <source>
        <dbReference type="ARBA" id="ARBA00008007"/>
    </source>
</evidence>
<reference evidence="4 5" key="1">
    <citation type="journal article" date="2008" name="Int. J. Syst. Evol. Microbiol.">
        <title>Neptunomonas japonica sp. nov., an Osedax japonicus symbiont-like bacterium isolated from sediment adjacent to sperm whale carcasses off Kagoshima, Japan.</title>
        <authorList>
            <person name="Miyazaki M."/>
            <person name="Nogi Y."/>
            <person name="Fujiwara Y."/>
            <person name="Kawato M."/>
            <person name="Kubokawa K."/>
            <person name="Horikoshi K."/>
        </authorList>
    </citation>
    <scope>NUCLEOTIDE SEQUENCE [LARGE SCALE GENOMIC DNA]</scope>
    <source>
        <strain evidence="4 5">JAMM 1380</strain>
    </source>
</reference>